<feature type="compositionally biased region" description="Polar residues" evidence="2">
    <location>
        <begin position="75"/>
        <end position="101"/>
    </location>
</feature>
<reference evidence="3" key="1">
    <citation type="journal article" date="2022" name="Int. J. Mol. Sci.">
        <title>Draft Genome of Tanacetum Coccineum: Genomic Comparison of Closely Related Tanacetum-Family Plants.</title>
        <authorList>
            <person name="Yamashiro T."/>
            <person name="Shiraishi A."/>
            <person name="Nakayama K."/>
            <person name="Satake H."/>
        </authorList>
    </citation>
    <scope>NUCLEOTIDE SEQUENCE</scope>
</reference>
<keyword evidence="4" id="KW-1185">Reference proteome</keyword>
<comment type="caution">
    <text evidence="3">The sequence shown here is derived from an EMBL/GenBank/DDBJ whole genome shotgun (WGS) entry which is preliminary data.</text>
</comment>
<accession>A0ABQ5E786</accession>
<gene>
    <name evidence="3" type="ORF">Tco_0955456</name>
</gene>
<dbReference type="SUPFAM" id="SSF90250">
    <property type="entry name" value="Troponin coil-coiled subunits"/>
    <property type="match status" value="1"/>
</dbReference>
<dbReference type="InterPro" id="IPR038077">
    <property type="entry name" value="Troponin_sf"/>
</dbReference>
<evidence type="ECO:0000256" key="1">
    <source>
        <dbReference type="SAM" id="Coils"/>
    </source>
</evidence>
<feature type="region of interest" description="Disordered" evidence="2">
    <location>
        <begin position="1"/>
        <end position="118"/>
    </location>
</feature>
<reference evidence="3" key="2">
    <citation type="submission" date="2022-01" db="EMBL/GenBank/DDBJ databases">
        <authorList>
            <person name="Yamashiro T."/>
            <person name="Shiraishi A."/>
            <person name="Satake H."/>
            <person name="Nakayama K."/>
        </authorList>
    </citation>
    <scope>NUCLEOTIDE SEQUENCE</scope>
</reference>
<proteinExistence type="predicted"/>
<evidence type="ECO:0000256" key="2">
    <source>
        <dbReference type="SAM" id="MobiDB-lite"/>
    </source>
</evidence>
<feature type="coiled-coil region" evidence="1">
    <location>
        <begin position="155"/>
        <end position="203"/>
    </location>
</feature>
<evidence type="ECO:0000313" key="4">
    <source>
        <dbReference type="Proteomes" id="UP001151760"/>
    </source>
</evidence>
<keyword evidence="1" id="KW-0175">Coiled coil</keyword>
<evidence type="ECO:0000313" key="3">
    <source>
        <dbReference type="EMBL" id="GJT46741.1"/>
    </source>
</evidence>
<name>A0ABQ5E786_9ASTR</name>
<dbReference type="EMBL" id="BQNB010016010">
    <property type="protein sequence ID" value="GJT46741.1"/>
    <property type="molecule type" value="Genomic_DNA"/>
</dbReference>
<organism evidence="3 4">
    <name type="scientific">Tanacetum coccineum</name>
    <dbReference type="NCBI Taxonomy" id="301880"/>
    <lineage>
        <taxon>Eukaryota</taxon>
        <taxon>Viridiplantae</taxon>
        <taxon>Streptophyta</taxon>
        <taxon>Embryophyta</taxon>
        <taxon>Tracheophyta</taxon>
        <taxon>Spermatophyta</taxon>
        <taxon>Magnoliopsida</taxon>
        <taxon>eudicotyledons</taxon>
        <taxon>Gunneridae</taxon>
        <taxon>Pentapetalae</taxon>
        <taxon>asterids</taxon>
        <taxon>campanulids</taxon>
        <taxon>Asterales</taxon>
        <taxon>Asteraceae</taxon>
        <taxon>Asteroideae</taxon>
        <taxon>Anthemideae</taxon>
        <taxon>Anthemidinae</taxon>
        <taxon>Tanacetum</taxon>
    </lineage>
</organism>
<protein>
    <submittedName>
        <fullName evidence="3">Uncharacterized protein</fullName>
    </submittedName>
</protein>
<sequence>MVVQNQSELGEGSANPTDPHHTPTIIQSSTQPQKTQKPRKPKRKDTQVPQPSDPSENVADEVVHKELGDSLVRAATTTSSLEAEQDSGNITKTRSKATPNESSSLGTTSGGGPRCQETMGDTIAQTRFENVSKHSNDSLLARGNTLRSDEDRLKLNELMELCTTLQNKVLDLEKTKTTQANEIASLKRRVKKLEKKKYKTQDTKIEKIHCINSKCYVT</sequence>
<dbReference type="Proteomes" id="UP001151760">
    <property type="component" value="Unassembled WGS sequence"/>
</dbReference>